<comment type="caution">
    <text evidence="4">The sequence shown here is derived from an EMBL/GenBank/DDBJ whole genome shotgun (WGS) entry which is preliminary data.</text>
</comment>
<feature type="domain" description="VWFA" evidence="3">
    <location>
        <begin position="265"/>
        <end position="466"/>
    </location>
</feature>
<dbReference type="PROSITE" id="PS50234">
    <property type="entry name" value="VWFA"/>
    <property type="match status" value="1"/>
</dbReference>
<reference evidence="4" key="1">
    <citation type="journal article" date="2020" name="mSystems">
        <title>Genome- and Community-Level Interaction Insights into Carbon Utilization and Element Cycling Functions of Hydrothermarchaeota in Hydrothermal Sediment.</title>
        <authorList>
            <person name="Zhou Z."/>
            <person name="Liu Y."/>
            <person name="Xu W."/>
            <person name="Pan J."/>
            <person name="Luo Z.H."/>
            <person name="Li M."/>
        </authorList>
    </citation>
    <scope>NUCLEOTIDE SEQUENCE [LARGE SCALE GENOMIC DNA]</scope>
    <source>
        <strain evidence="4">SpSt-769</strain>
    </source>
</reference>
<keyword evidence="2" id="KW-0472">Membrane</keyword>
<dbReference type="SUPFAM" id="SSF53300">
    <property type="entry name" value="vWA-like"/>
    <property type="match status" value="1"/>
</dbReference>
<name>A0A7C4ERF0_9BACT</name>
<evidence type="ECO:0000259" key="3">
    <source>
        <dbReference type="PROSITE" id="PS50234"/>
    </source>
</evidence>
<evidence type="ECO:0000313" key="4">
    <source>
        <dbReference type="EMBL" id="HGH60065.1"/>
    </source>
</evidence>
<protein>
    <recommendedName>
        <fullName evidence="3">VWFA domain-containing protein</fullName>
    </recommendedName>
</protein>
<organism evidence="4">
    <name type="scientific">Desulfomonile tiedjei</name>
    <dbReference type="NCBI Taxonomy" id="2358"/>
    <lineage>
        <taxon>Bacteria</taxon>
        <taxon>Pseudomonadati</taxon>
        <taxon>Thermodesulfobacteriota</taxon>
        <taxon>Desulfomonilia</taxon>
        <taxon>Desulfomonilales</taxon>
        <taxon>Desulfomonilaceae</taxon>
        <taxon>Desulfomonile</taxon>
    </lineage>
</organism>
<dbReference type="EMBL" id="DTGT01000062">
    <property type="protein sequence ID" value="HGH60065.1"/>
    <property type="molecule type" value="Genomic_DNA"/>
</dbReference>
<feature type="region of interest" description="Disordered" evidence="1">
    <location>
        <begin position="88"/>
        <end position="242"/>
    </location>
</feature>
<dbReference type="InterPro" id="IPR036465">
    <property type="entry name" value="vWFA_dom_sf"/>
</dbReference>
<gene>
    <name evidence="4" type="ORF">ENV54_02065</name>
</gene>
<keyword evidence="2" id="KW-0812">Transmembrane</keyword>
<feature type="compositionally biased region" description="Polar residues" evidence="1">
    <location>
        <begin position="207"/>
        <end position="226"/>
    </location>
</feature>
<sequence>MSDSVVHSPSARARADHGKGKNATNRGYAYRLLLGAFFASLIIGLFGIGAKDHLIQYAKDLTLRDVLVWLNPAFSEVPEELLPFGKSAVPGQSEVSHAPLSKTEADTDPFANKDNPFYGTAGHAAGPPKDSAATLFPSTREPLSGLTPPEKSSLTLPETPRGVDTTIKSPSQLAKDLGSETRQPQGTVAPSDKKDPGESSSPQSSSRKTAGTSSTEAANPQRQISPSPKKDTPDWEATPRSEKFQLPGSVLVRIQNYGGASVRWDLAVILDDSHTMGRQTKSWNPSRFQTALTFIQKLPSALNPGSRMAVRDFLCGGGKEKKEASKGCSSRLLIDWTPASSKQWKELLEKADHGGSTDPCAAVALSVKRDFHGGGGRKPRLLVITGGAAAPCASSLVVKAIESSETTKGLAVDVVAMGLGKKRQKGFSAVAHKTGGVFIEMDRPADVDHAFNRYAKILKAKVFEKVEIKNERASLSFNPHQEMSLAPGTYTVVLPLVEGLEPSKRVIPNVKVSSSETTIIDVTIRKGRPIVRIDKKQ</sequence>
<dbReference type="Gene3D" id="3.40.50.410">
    <property type="entry name" value="von Willebrand factor, type A domain"/>
    <property type="match status" value="1"/>
</dbReference>
<accession>A0A7C4ERF0</accession>
<feature type="compositionally biased region" description="Basic and acidic residues" evidence="1">
    <location>
        <begin position="228"/>
        <end position="242"/>
    </location>
</feature>
<dbReference type="AlphaFoldDB" id="A0A7C4ERF0"/>
<evidence type="ECO:0000256" key="1">
    <source>
        <dbReference type="SAM" id="MobiDB-lite"/>
    </source>
</evidence>
<feature type="transmembrane region" description="Helical" evidence="2">
    <location>
        <begin position="28"/>
        <end position="50"/>
    </location>
</feature>
<evidence type="ECO:0000256" key="2">
    <source>
        <dbReference type="SAM" id="Phobius"/>
    </source>
</evidence>
<proteinExistence type="predicted"/>
<keyword evidence="2" id="KW-1133">Transmembrane helix</keyword>
<feature type="region of interest" description="Disordered" evidence="1">
    <location>
        <begin position="1"/>
        <end position="20"/>
    </location>
</feature>
<dbReference type="InterPro" id="IPR002035">
    <property type="entry name" value="VWF_A"/>
</dbReference>